<accession>A0A0H3KBR6</accession>
<dbReference type="EMBL" id="AP009385">
    <property type="protein sequence ID" value="BAG42399.1"/>
    <property type="molecule type" value="Genomic_DNA"/>
</dbReference>
<dbReference type="Proteomes" id="UP000008815">
    <property type="component" value="Chromosome 1"/>
</dbReference>
<evidence type="ECO:0000313" key="2">
    <source>
        <dbReference type="Proteomes" id="UP000008815"/>
    </source>
</evidence>
<organism evidence="1 2">
    <name type="scientific">Burkholderia multivorans (strain ATCC 17616 / 249)</name>
    <dbReference type="NCBI Taxonomy" id="395019"/>
    <lineage>
        <taxon>Bacteria</taxon>
        <taxon>Pseudomonadati</taxon>
        <taxon>Pseudomonadota</taxon>
        <taxon>Betaproteobacteria</taxon>
        <taxon>Burkholderiales</taxon>
        <taxon>Burkholderiaceae</taxon>
        <taxon>Burkholderia</taxon>
        <taxon>Burkholderia cepacia complex</taxon>
    </lineage>
</organism>
<dbReference type="RefSeq" id="WP_012214164.1">
    <property type="nucleotide sequence ID" value="NC_010084.1"/>
</dbReference>
<reference evidence="1 2" key="1">
    <citation type="submission" date="2007-04" db="EMBL/GenBank/DDBJ databases">
        <title>Complete genome sequence of Burkholderia multivorans ATCC 17616.</title>
        <authorList>
            <person name="Ohtsubo Y."/>
            <person name="Yamashita A."/>
            <person name="Kurokawa K."/>
            <person name="Takami H."/>
            <person name="Yuhara S."/>
            <person name="Nishiyama E."/>
            <person name="Endo R."/>
            <person name="Miyazaki R."/>
            <person name="Ono A."/>
            <person name="Yano K."/>
            <person name="Ito M."/>
            <person name="Sota M."/>
            <person name="Yuji N."/>
            <person name="Hattori M."/>
            <person name="Tsuda M."/>
        </authorList>
    </citation>
    <scope>NUCLEOTIDE SEQUENCE [LARGE SCALE GENOMIC DNA]</scope>
    <source>
        <strain evidence="2">ATCC 17616 / 249</strain>
    </source>
</reference>
<sequence length="274" mass="29661">MSNTNQQTEIINISEHQSPASLAQTITALKTRYMGAHTALYEALRDIYAAYHVYILNATQAEREKNRAVLDQKCKDNDIGTNDQTTDLHKLVKLVVTVSPQLTSGYVHVFSVARELQKTPDEFPGWLKDAGGIETVRKKFLTDGKLNPNYESGSKREKNRLDKIASARNALQATCCTIGAPVFAGASLDPVDKPTECIAIAVRNPDGSIGIKGFISSKSLIDSAYLEHATEQNRKAMPAACAKSAATVGHNVGHTPAQSPAEDLATIADRLIAD</sequence>
<dbReference type="eggNOG" id="ENOG5030X7S">
    <property type="taxonomic scope" value="Bacteria"/>
</dbReference>
<dbReference type="KEGG" id="bmu:Bmul_2806"/>
<proteinExistence type="predicted"/>
<protein>
    <submittedName>
        <fullName evidence="1">Uncharacterized protein</fullName>
    </submittedName>
</protein>
<keyword evidence="2" id="KW-1185">Reference proteome</keyword>
<name>A0A0H3KBR6_BURM1</name>
<dbReference type="KEGG" id="bmj:BMULJ_00431"/>
<evidence type="ECO:0000313" key="1">
    <source>
        <dbReference type="EMBL" id="BAG42399.1"/>
    </source>
</evidence>
<gene>
    <name evidence="1" type="ordered locus">BMULJ_00431</name>
</gene>
<dbReference type="HOGENOM" id="CLU_1014414_0_0_4"/>
<dbReference type="AlphaFoldDB" id="A0A0H3KBR6"/>